<dbReference type="SUPFAM" id="SSF53335">
    <property type="entry name" value="S-adenosyl-L-methionine-dependent methyltransferases"/>
    <property type="match status" value="1"/>
</dbReference>
<dbReference type="EC" id="2.1.1.199" evidence="6"/>
<dbReference type="Proteomes" id="UP000246104">
    <property type="component" value="Unassembled WGS sequence"/>
</dbReference>
<dbReference type="HAMAP" id="MF_01007">
    <property type="entry name" value="16SrRNA_methyltr_H"/>
    <property type="match status" value="1"/>
</dbReference>
<feature type="binding site" evidence="6">
    <location>
        <position position="53"/>
    </location>
    <ligand>
        <name>S-adenosyl-L-methionine</name>
        <dbReference type="ChEBI" id="CHEBI:59789"/>
    </ligand>
</feature>
<dbReference type="GO" id="GO:0070475">
    <property type="term" value="P:rRNA base methylation"/>
    <property type="evidence" value="ECO:0007669"/>
    <property type="project" value="UniProtKB-UniRule"/>
</dbReference>
<keyword evidence="2 6" id="KW-0698">rRNA processing</keyword>
<dbReference type="SUPFAM" id="SSF81799">
    <property type="entry name" value="Putative methyltransferase TM0872, insert domain"/>
    <property type="match status" value="1"/>
</dbReference>
<evidence type="ECO:0000313" key="8">
    <source>
        <dbReference type="EMBL" id="PWU23971.1"/>
    </source>
</evidence>
<evidence type="ECO:0000256" key="2">
    <source>
        <dbReference type="ARBA" id="ARBA00022552"/>
    </source>
</evidence>
<dbReference type="PANTHER" id="PTHR11265">
    <property type="entry name" value="S-ADENOSYL-METHYLTRANSFERASE MRAW"/>
    <property type="match status" value="1"/>
</dbReference>
<dbReference type="PIRSF" id="PIRSF004486">
    <property type="entry name" value="MraW"/>
    <property type="match status" value="1"/>
</dbReference>
<evidence type="ECO:0000256" key="4">
    <source>
        <dbReference type="ARBA" id="ARBA00022679"/>
    </source>
</evidence>
<dbReference type="GO" id="GO:0071424">
    <property type="term" value="F:rRNA (cytosine-N4-)-methyltransferase activity"/>
    <property type="evidence" value="ECO:0007669"/>
    <property type="project" value="UniProtKB-UniRule"/>
</dbReference>
<name>A0A317JSG1_9BACT</name>
<dbReference type="PANTHER" id="PTHR11265:SF0">
    <property type="entry name" value="12S RRNA N4-METHYLCYTIDINE METHYLTRANSFERASE"/>
    <property type="match status" value="1"/>
</dbReference>
<evidence type="ECO:0000256" key="7">
    <source>
        <dbReference type="SAM" id="MobiDB-lite"/>
    </source>
</evidence>
<comment type="subcellular location">
    <subcellularLocation>
        <location evidence="6">Cytoplasm</location>
    </subcellularLocation>
</comment>
<dbReference type="GO" id="GO:0005737">
    <property type="term" value="C:cytoplasm"/>
    <property type="evidence" value="ECO:0007669"/>
    <property type="project" value="UniProtKB-SubCell"/>
</dbReference>
<feature type="binding site" evidence="6">
    <location>
        <begin position="36"/>
        <end position="38"/>
    </location>
    <ligand>
        <name>S-adenosyl-L-methionine</name>
        <dbReference type="ChEBI" id="CHEBI:59789"/>
    </ligand>
</feature>
<keyword evidence="6" id="KW-0963">Cytoplasm</keyword>
<feature type="binding site" evidence="6">
    <location>
        <position position="113"/>
    </location>
    <ligand>
        <name>S-adenosyl-L-methionine</name>
        <dbReference type="ChEBI" id="CHEBI:59789"/>
    </ligand>
</feature>
<dbReference type="EMBL" id="PSRQ01000017">
    <property type="protein sequence ID" value="PWU23971.1"/>
    <property type="molecule type" value="Genomic_DNA"/>
</dbReference>
<keyword evidence="4 6" id="KW-0808">Transferase</keyword>
<keyword evidence="5 6" id="KW-0949">S-adenosyl-L-methionine</keyword>
<dbReference type="Gene3D" id="1.10.150.170">
    <property type="entry name" value="Putative methyltransferase TM0872, insert domain"/>
    <property type="match status" value="1"/>
</dbReference>
<evidence type="ECO:0000256" key="5">
    <source>
        <dbReference type="ARBA" id="ARBA00022691"/>
    </source>
</evidence>
<dbReference type="InterPro" id="IPR029063">
    <property type="entry name" value="SAM-dependent_MTases_sf"/>
</dbReference>
<gene>
    <name evidence="6" type="primary">rsmH</name>
    <name evidence="8" type="ORF">C5B42_01180</name>
</gene>
<evidence type="ECO:0000313" key="9">
    <source>
        <dbReference type="Proteomes" id="UP000246104"/>
    </source>
</evidence>
<dbReference type="InterPro" id="IPR002903">
    <property type="entry name" value="RsmH"/>
</dbReference>
<comment type="similarity">
    <text evidence="1 6">Belongs to the methyltransferase superfamily. RsmH family.</text>
</comment>
<evidence type="ECO:0000256" key="1">
    <source>
        <dbReference type="ARBA" id="ARBA00010396"/>
    </source>
</evidence>
<proteinExistence type="inferred from homology"/>
<evidence type="ECO:0000256" key="6">
    <source>
        <dbReference type="HAMAP-Rule" id="MF_01007"/>
    </source>
</evidence>
<protein>
    <recommendedName>
        <fullName evidence="6">Ribosomal RNA small subunit methyltransferase H</fullName>
        <ecNumber evidence="6">2.1.1.199</ecNumber>
    </recommendedName>
    <alternativeName>
        <fullName evidence="6">16S rRNA m(4)C1402 methyltransferase</fullName>
    </alternativeName>
    <alternativeName>
        <fullName evidence="6">rRNA (cytosine-N(4)-)-methyltransferase RsmH</fullName>
    </alternativeName>
</protein>
<organism evidence="8 9">
    <name type="scientific">Candidatus Cerribacteria bacterium 'Amazon FNV 2010 28 9'</name>
    <dbReference type="NCBI Taxonomy" id="2081795"/>
    <lineage>
        <taxon>Bacteria</taxon>
        <taxon>Candidatus Cerribacteria</taxon>
    </lineage>
</organism>
<sequence length="298" mass="33512">MKTDDVGHVPVLLMEAVDGLNVIPGKWYIDATFGRGGHTREILSRGGKVIAFDQDSDAIMYGQRHFVFELEKRSLVLIKRNFEFLEEEVRKLGFEVATDIYGVLADFGVSSNQLDEGERGFSFSAEAHLDMRMSQEQIVAAKDLVNGLGNKELQQLLIEFGGERHARVIAEAIVKQRKQAPIKTTKELADLIASVVRREGHLHPATKTFMALRMLVNDELGVIQRMLPQAFALLQPTGRLVTISFHEGEDRLVKHFMKEKASEGKAMLVTKKPITVSEEEIEQNSRSRSAKLRIAEKE</sequence>
<feature type="region of interest" description="Disordered" evidence="7">
    <location>
        <begin position="278"/>
        <end position="298"/>
    </location>
</feature>
<comment type="function">
    <text evidence="6">Specifically methylates the N4 position of cytidine in position 1402 (C1402) of 16S rRNA.</text>
</comment>
<feature type="binding site" evidence="6">
    <location>
        <position position="82"/>
    </location>
    <ligand>
        <name>S-adenosyl-L-methionine</name>
        <dbReference type="ChEBI" id="CHEBI:59789"/>
    </ligand>
</feature>
<reference evidence="8 9" key="1">
    <citation type="submission" date="2018-02" db="EMBL/GenBank/DDBJ databases">
        <title>Genomic Reconstructions from Amazon Rainforest and Pasture Soil Reveal Novel Insights into the Physiology of Candidate Phyla in Tropical Sites.</title>
        <authorList>
            <person name="Kroeger M.E."/>
            <person name="Delmont T."/>
            <person name="Eren A.M."/>
            <person name="Guo J."/>
            <person name="Meyer K.M."/>
            <person name="Khan K."/>
            <person name="Rodrigues J.L.M."/>
            <person name="Bohannan B.J.M."/>
            <person name="Tringe S."/>
            <person name="Borges C.D."/>
            <person name="Tiedje J."/>
            <person name="Tsai S.M."/>
            <person name="Nusslein K."/>
        </authorList>
    </citation>
    <scope>NUCLEOTIDE SEQUENCE [LARGE SCALE GENOMIC DNA]</scope>
    <source>
        <strain evidence="8">Amazon FNV 2010 28 9</strain>
    </source>
</reference>
<dbReference type="NCBIfam" id="TIGR00006">
    <property type="entry name" value="16S rRNA (cytosine(1402)-N(4))-methyltransferase RsmH"/>
    <property type="match status" value="1"/>
</dbReference>
<dbReference type="Gene3D" id="3.40.50.150">
    <property type="entry name" value="Vaccinia Virus protein VP39"/>
    <property type="match status" value="1"/>
</dbReference>
<comment type="caution">
    <text evidence="8">The sequence shown here is derived from an EMBL/GenBank/DDBJ whole genome shotgun (WGS) entry which is preliminary data.</text>
</comment>
<evidence type="ECO:0000256" key="3">
    <source>
        <dbReference type="ARBA" id="ARBA00022603"/>
    </source>
</evidence>
<dbReference type="AlphaFoldDB" id="A0A317JSG1"/>
<dbReference type="InterPro" id="IPR023397">
    <property type="entry name" value="SAM-dep_MeTrfase_MraW_recog"/>
</dbReference>
<keyword evidence="3 6" id="KW-0489">Methyltransferase</keyword>
<accession>A0A317JSG1</accession>
<feature type="binding site" evidence="6">
    <location>
        <position position="106"/>
    </location>
    <ligand>
        <name>S-adenosyl-L-methionine</name>
        <dbReference type="ChEBI" id="CHEBI:59789"/>
    </ligand>
</feature>
<comment type="catalytic activity">
    <reaction evidence="6">
        <text>cytidine(1402) in 16S rRNA + S-adenosyl-L-methionine = N(4)-methylcytidine(1402) in 16S rRNA + S-adenosyl-L-homocysteine + H(+)</text>
        <dbReference type="Rhea" id="RHEA:42928"/>
        <dbReference type="Rhea" id="RHEA-COMP:10286"/>
        <dbReference type="Rhea" id="RHEA-COMP:10287"/>
        <dbReference type="ChEBI" id="CHEBI:15378"/>
        <dbReference type="ChEBI" id="CHEBI:57856"/>
        <dbReference type="ChEBI" id="CHEBI:59789"/>
        <dbReference type="ChEBI" id="CHEBI:74506"/>
        <dbReference type="ChEBI" id="CHEBI:82748"/>
        <dbReference type="EC" id="2.1.1.199"/>
    </reaction>
</comment>
<dbReference type="Pfam" id="PF01795">
    <property type="entry name" value="Methyltransf_5"/>
    <property type="match status" value="1"/>
</dbReference>